<dbReference type="InterPro" id="IPR007048">
    <property type="entry name" value="IraD/Gp25-like"/>
</dbReference>
<evidence type="ECO:0000259" key="2">
    <source>
        <dbReference type="Pfam" id="PF04965"/>
    </source>
</evidence>
<feature type="domain" description="IraD/Gp25-like" evidence="2">
    <location>
        <begin position="20"/>
        <end position="106"/>
    </location>
</feature>
<evidence type="ECO:0000256" key="1">
    <source>
        <dbReference type="SAM" id="MobiDB-lite"/>
    </source>
</evidence>
<dbReference type="RefSeq" id="WP_124948160.1">
    <property type="nucleotide sequence ID" value="NZ_BHVT01000076.1"/>
</dbReference>
<comment type="caution">
    <text evidence="3">The sequence shown here is derived from an EMBL/GenBank/DDBJ whole genome shotgun (WGS) entry which is preliminary data.</text>
</comment>
<dbReference type="Pfam" id="PF04965">
    <property type="entry name" value="GPW_gp25"/>
    <property type="match status" value="1"/>
</dbReference>
<name>A0A4R3Y844_9PROT</name>
<protein>
    <recommendedName>
        <fullName evidence="2">IraD/Gp25-like domain-containing protein</fullName>
    </recommendedName>
</protein>
<sequence>MQIDFPYQFDSRGRTASTDDSDHVRDMIEELLFTSAGERVNRPDFGSGLMQMVFAPNSPELAAALQFTLQAALDRWLGDVVEVRGLEVSSEDSRLKVDLTYALRKTGETRTDTFERGIA</sequence>
<gene>
    <name evidence="3" type="ORF">EDC63_106105</name>
</gene>
<feature type="region of interest" description="Disordered" evidence="1">
    <location>
        <begin position="1"/>
        <end position="21"/>
    </location>
</feature>
<evidence type="ECO:0000313" key="3">
    <source>
        <dbReference type="EMBL" id="TCV86744.1"/>
    </source>
</evidence>
<proteinExistence type="predicted"/>
<accession>A0A4R3Y844</accession>
<organism evidence="3 4">
    <name type="scientific">Sulfurirhabdus autotrophica</name>
    <dbReference type="NCBI Taxonomy" id="1706046"/>
    <lineage>
        <taxon>Bacteria</taxon>
        <taxon>Pseudomonadati</taxon>
        <taxon>Pseudomonadota</taxon>
        <taxon>Betaproteobacteria</taxon>
        <taxon>Nitrosomonadales</taxon>
        <taxon>Sulfuricellaceae</taxon>
        <taxon>Sulfurirhabdus</taxon>
    </lineage>
</organism>
<dbReference type="OrthoDB" id="9802846at2"/>
<evidence type="ECO:0000313" key="4">
    <source>
        <dbReference type="Proteomes" id="UP000295367"/>
    </source>
</evidence>
<keyword evidence="4" id="KW-1185">Reference proteome</keyword>
<dbReference type="Proteomes" id="UP000295367">
    <property type="component" value="Unassembled WGS sequence"/>
</dbReference>
<dbReference type="Gene3D" id="3.10.450.40">
    <property type="match status" value="1"/>
</dbReference>
<dbReference type="EMBL" id="SMCO01000006">
    <property type="protein sequence ID" value="TCV86744.1"/>
    <property type="molecule type" value="Genomic_DNA"/>
</dbReference>
<dbReference type="SUPFAM" id="SSF160719">
    <property type="entry name" value="gpW/gp25-like"/>
    <property type="match status" value="1"/>
</dbReference>
<reference evidence="3 4" key="1">
    <citation type="submission" date="2019-03" db="EMBL/GenBank/DDBJ databases">
        <title>Genomic Encyclopedia of Type Strains, Phase IV (KMG-IV): sequencing the most valuable type-strain genomes for metagenomic binning, comparative biology and taxonomic classification.</title>
        <authorList>
            <person name="Goeker M."/>
        </authorList>
    </citation>
    <scope>NUCLEOTIDE SEQUENCE [LARGE SCALE GENOMIC DNA]</scope>
    <source>
        <strain evidence="3 4">DSM 100309</strain>
    </source>
</reference>
<dbReference type="AlphaFoldDB" id="A0A4R3Y844"/>